<protein>
    <recommendedName>
        <fullName evidence="3">Shikimate dehydrogenase (NADP(+))</fullName>
        <shortName evidence="3">SDH</shortName>
        <ecNumber evidence="3">1.1.1.25</ecNumber>
    </recommendedName>
</protein>
<feature type="binding site" evidence="3">
    <location>
        <begin position="27"/>
        <end position="29"/>
    </location>
    <ligand>
        <name>shikimate</name>
        <dbReference type="ChEBI" id="CHEBI:36208"/>
    </ligand>
</feature>
<keyword evidence="3" id="KW-0521">NADP</keyword>
<feature type="binding site" evidence="3">
    <location>
        <position position="119"/>
    </location>
    <ligand>
        <name>shikimate</name>
        <dbReference type="ChEBI" id="CHEBI:36208"/>
    </ligand>
</feature>
<dbReference type="InterPro" id="IPR022893">
    <property type="entry name" value="Shikimate_DH_fam"/>
</dbReference>
<comment type="pathway">
    <text evidence="1 3">Metabolic intermediate biosynthesis; chorismate biosynthesis; chorismate from D-erythrose 4-phosphate and phosphoenolpyruvate: step 4/7.</text>
</comment>
<evidence type="ECO:0000313" key="7">
    <source>
        <dbReference type="Proteomes" id="UP000671914"/>
    </source>
</evidence>
<dbReference type="KEGG" id="aarc:G127AT_09245"/>
<dbReference type="HAMAP" id="MF_00222">
    <property type="entry name" value="Shikimate_DH_AroE"/>
    <property type="match status" value="1"/>
</dbReference>
<feature type="binding site" evidence="3">
    <location>
        <position position="236"/>
    </location>
    <ligand>
        <name>NADP(+)</name>
        <dbReference type="ChEBI" id="CHEBI:58349"/>
    </ligand>
</feature>
<dbReference type="RefSeq" id="WP_210896240.1">
    <property type="nucleotide sequence ID" value="NZ_CP071696.1"/>
</dbReference>
<dbReference type="InterPro" id="IPR013708">
    <property type="entry name" value="Shikimate_DH-bd_N"/>
</dbReference>
<feature type="binding site" evidence="3">
    <location>
        <position position="259"/>
    </location>
    <ligand>
        <name>NADP(+)</name>
        <dbReference type="ChEBI" id="CHEBI:58349"/>
    </ligand>
</feature>
<keyword evidence="2 3" id="KW-0057">Aromatic amino acid biosynthesis</keyword>
<evidence type="ECO:0000256" key="1">
    <source>
        <dbReference type="ARBA" id="ARBA00004871"/>
    </source>
</evidence>
<feature type="domain" description="Shikimate dehydrogenase substrate binding N-terminal" evidence="4">
    <location>
        <begin position="19"/>
        <end position="106"/>
    </location>
</feature>
<dbReference type="GO" id="GO:0019632">
    <property type="term" value="P:shikimate metabolic process"/>
    <property type="evidence" value="ECO:0007669"/>
    <property type="project" value="TreeGrafter"/>
</dbReference>
<dbReference type="Gene3D" id="3.40.50.10860">
    <property type="entry name" value="Leucine Dehydrogenase, chain A, domain 1"/>
    <property type="match status" value="1"/>
</dbReference>
<comment type="function">
    <text evidence="3">Involved in the biosynthesis of the chorismate, which leads to the biosynthesis of aromatic amino acids. Catalyzes the reversible NADPH linked reduction of 3-dehydroshikimate (DHSA) to yield shikimate (SA).</text>
</comment>
<dbReference type="Pfam" id="PF18317">
    <property type="entry name" value="SDH_C"/>
    <property type="match status" value="1"/>
</dbReference>
<dbReference type="PANTHER" id="PTHR21089:SF1">
    <property type="entry name" value="BIFUNCTIONAL 3-DEHYDROQUINATE DEHYDRATASE_SHIKIMATE DEHYDROGENASE, CHLOROPLASTIC"/>
    <property type="match status" value="1"/>
</dbReference>
<dbReference type="AlphaFoldDB" id="A0A975FM71"/>
<evidence type="ECO:0000256" key="3">
    <source>
        <dbReference type="HAMAP-Rule" id="MF_00222"/>
    </source>
</evidence>
<dbReference type="PANTHER" id="PTHR21089">
    <property type="entry name" value="SHIKIMATE DEHYDROGENASE"/>
    <property type="match status" value="1"/>
</dbReference>
<feature type="binding site" evidence="3">
    <location>
        <position position="104"/>
    </location>
    <ligand>
        <name>shikimate</name>
        <dbReference type="ChEBI" id="CHEBI:36208"/>
    </ligand>
</feature>
<feature type="active site" description="Proton acceptor" evidence="3">
    <location>
        <position position="83"/>
    </location>
</feature>
<dbReference type="GO" id="GO:0005829">
    <property type="term" value="C:cytosol"/>
    <property type="evidence" value="ECO:0007669"/>
    <property type="project" value="TreeGrafter"/>
</dbReference>
<accession>A0A975FM71</accession>
<gene>
    <name evidence="3" type="primary">aroE</name>
    <name evidence="6" type="ORF">G127AT_09245</name>
</gene>
<dbReference type="Proteomes" id="UP000671914">
    <property type="component" value="Chromosome"/>
</dbReference>
<dbReference type="GO" id="GO:0009423">
    <property type="term" value="P:chorismate biosynthetic process"/>
    <property type="evidence" value="ECO:0007669"/>
    <property type="project" value="UniProtKB-UniRule"/>
</dbReference>
<dbReference type="EMBL" id="CP071696">
    <property type="protein sequence ID" value="QTX03541.1"/>
    <property type="molecule type" value="Genomic_DNA"/>
</dbReference>
<proteinExistence type="inferred from homology"/>
<dbReference type="GO" id="GO:0050661">
    <property type="term" value="F:NADP binding"/>
    <property type="evidence" value="ECO:0007669"/>
    <property type="project" value="TreeGrafter"/>
</dbReference>
<dbReference type="GO" id="GO:0008652">
    <property type="term" value="P:amino acid biosynthetic process"/>
    <property type="evidence" value="ECO:0007669"/>
    <property type="project" value="UniProtKB-KW"/>
</dbReference>
<reference evidence="6" key="1">
    <citation type="submission" date="2021-03" db="EMBL/GenBank/DDBJ databases">
        <title>Agromyces archimandritus sp. nov., isolated from the cockroach Archimandrita tessellata.</title>
        <authorList>
            <person name="Guzman J."/>
            <person name="Ortuzar M."/>
            <person name="Poehlein A."/>
            <person name="Daniel R."/>
            <person name="Trujillo M."/>
            <person name="Vilcinskas A."/>
        </authorList>
    </citation>
    <scope>NUCLEOTIDE SEQUENCE</scope>
    <source>
        <strain evidence="6">G127AT</strain>
    </source>
</reference>
<dbReference type="GO" id="GO:0004764">
    <property type="term" value="F:shikimate 3-dehydrogenase (NADP+) activity"/>
    <property type="evidence" value="ECO:0007669"/>
    <property type="project" value="UniProtKB-UniRule"/>
</dbReference>
<feature type="binding site" evidence="3">
    <location>
        <position position="79"/>
    </location>
    <ligand>
        <name>shikimate</name>
        <dbReference type="ChEBI" id="CHEBI:36208"/>
    </ligand>
</feature>
<dbReference type="InterPro" id="IPR041121">
    <property type="entry name" value="SDH_C"/>
</dbReference>
<evidence type="ECO:0000259" key="5">
    <source>
        <dbReference type="Pfam" id="PF18317"/>
    </source>
</evidence>
<dbReference type="SUPFAM" id="SSF53223">
    <property type="entry name" value="Aminoacid dehydrogenase-like, N-terminal domain"/>
    <property type="match status" value="1"/>
</dbReference>
<dbReference type="Pfam" id="PF08501">
    <property type="entry name" value="Shikimate_dh_N"/>
    <property type="match status" value="1"/>
</dbReference>
<dbReference type="Gene3D" id="3.40.50.720">
    <property type="entry name" value="NAD(P)-binding Rossmann-like Domain"/>
    <property type="match status" value="1"/>
</dbReference>
<dbReference type="GO" id="GO:0009073">
    <property type="term" value="P:aromatic amino acid family biosynthetic process"/>
    <property type="evidence" value="ECO:0007669"/>
    <property type="project" value="UniProtKB-KW"/>
</dbReference>
<comment type="catalytic activity">
    <reaction evidence="3">
        <text>shikimate + NADP(+) = 3-dehydroshikimate + NADPH + H(+)</text>
        <dbReference type="Rhea" id="RHEA:17737"/>
        <dbReference type="ChEBI" id="CHEBI:15378"/>
        <dbReference type="ChEBI" id="CHEBI:16630"/>
        <dbReference type="ChEBI" id="CHEBI:36208"/>
        <dbReference type="ChEBI" id="CHEBI:57783"/>
        <dbReference type="ChEBI" id="CHEBI:58349"/>
        <dbReference type="EC" id="1.1.1.25"/>
    </reaction>
</comment>
<dbReference type="NCBIfam" id="NF009201">
    <property type="entry name" value="PRK12549.1"/>
    <property type="match status" value="1"/>
</dbReference>
<keyword evidence="7" id="KW-1185">Reference proteome</keyword>
<feature type="domain" description="SDH C-terminal" evidence="5">
    <location>
        <begin position="259"/>
        <end position="286"/>
    </location>
</feature>
<evidence type="ECO:0000256" key="2">
    <source>
        <dbReference type="ARBA" id="ARBA00023141"/>
    </source>
</evidence>
<feature type="binding site" evidence="3">
    <location>
        <position position="238"/>
    </location>
    <ligand>
        <name>shikimate</name>
        <dbReference type="ChEBI" id="CHEBI:36208"/>
    </ligand>
</feature>
<evidence type="ECO:0000259" key="4">
    <source>
        <dbReference type="Pfam" id="PF08501"/>
    </source>
</evidence>
<dbReference type="InterPro" id="IPR046346">
    <property type="entry name" value="Aminoacid_DH-like_N_sf"/>
</dbReference>
<keyword evidence="3" id="KW-0028">Amino-acid biosynthesis</keyword>
<dbReference type="NCBIfam" id="NF001319">
    <property type="entry name" value="PRK00258.3-3"/>
    <property type="match status" value="1"/>
</dbReference>
<feature type="binding site" evidence="3">
    <location>
        <begin position="143"/>
        <end position="147"/>
    </location>
    <ligand>
        <name>NADP(+)</name>
        <dbReference type="ChEBI" id="CHEBI:58349"/>
    </ligand>
</feature>
<comment type="caution">
    <text evidence="3">Lacks conserved residue(s) required for the propagation of feature annotation.</text>
</comment>
<dbReference type="InterPro" id="IPR036291">
    <property type="entry name" value="NAD(P)-bd_dom_sf"/>
</dbReference>
<feature type="binding site" evidence="3">
    <location>
        <position position="266"/>
    </location>
    <ligand>
        <name>shikimate</name>
        <dbReference type="ChEBI" id="CHEBI:36208"/>
    </ligand>
</feature>
<organism evidence="6 7">
    <name type="scientific">Agromyces archimandritae</name>
    <dbReference type="NCBI Taxonomy" id="2781962"/>
    <lineage>
        <taxon>Bacteria</taxon>
        <taxon>Bacillati</taxon>
        <taxon>Actinomycetota</taxon>
        <taxon>Actinomycetes</taxon>
        <taxon>Micrococcales</taxon>
        <taxon>Microbacteriaceae</taxon>
        <taxon>Agromyces</taxon>
    </lineage>
</organism>
<comment type="subunit">
    <text evidence="3">Homodimer.</text>
</comment>
<keyword evidence="3 6" id="KW-0560">Oxidoreductase</keyword>
<name>A0A975FM71_9MICO</name>
<sequence>MSLRSTGASPERRAVLIGLIGEGVTPSLTPPMHEREGARHGMPYVYRTIDLDPAEATPDAVEGLLASAQRLGFDGLNITHPIKQTILPLLDELSPAARRVGAVNTVVFDGGRRIGHNTDVTGFGQAFDEAIGAGPHGTVVLVGAGGAGAAVATALAERDIAELVIVDLDARRAGELASAVDAASRPSVRAAAPDALAAELAAADGVVNATPFGMAAHPGTAFDPALLEPRLWVADIVYRPVETALLAEAAARGCRVMPGLGMAMGQAADAFEIFTGETADRRAMLADLRDLVAAEAAAASADSRRLHRREEEQ</sequence>
<dbReference type="SUPFAM" id="SSF51735">
    <property type="entry name" value="NAD(P)-binding Rossmann-fold domains"/>
    <property type="match status" value="1"/>
</dbReference>
<evidence type="ECO:0000313" key="6">
    <source>
        <dbReference type="EMBL" id="QTX03541.1"/>
    </source>
</evidence>
<comment type="similarity">
    <text evidence="3">Belongs to the shikimate dehydrogenase family.</text>
</comment>
<dbReference type="EC" id="1.1.1.25" evidence="3"/>